<dbReference type="Gene3D" id="3.40.47.10">
    <property type="match status" value="1"/>
</dbReference>
<evidence type="ECO:0000313" key="6">
    <source>
        <dbReference type="EMBL" id="KAE8386278.1"/>
    </source>
</evidence>
<dbReference type="GO" id="GO:0044550">
    <property type="term" value="P:secondary metabolite biosynthetic process"/>
    <property type="evidence" value="ECO:0007669"/>
    <property type="project" value="TreeGrafter"/>
</dbReference>
<dbReference type="GO" id="GO:0004312">
    <property type="term" value="F:fatty acid synthase activity"/>
    <property type="evidence" value="ECO:0007669"/>
    <property type="project" value="TreeGrafter"/>
</dbReference>
<dbReference type="OrthoDB" id="329835at2759"/>
<evidence type="ECO:0000256" key="1">
    <source>
        <dbReference type="ARBA" id="ARBA00022450"/>
    </source>
</evidence>
<keyword evidence="4" id="KW-0511">Multifunctional enzyme</keyword>
<dbReference type="PANTHER" id="PTHR43775:SF49">
    <property type="entry name" value="SYNTHASE, PUTATIVE (JCVI)-RELATED"/>
    <property type="match status" value="1"/>
</dbReference>
<keyword evidence="1" id="KW-0596">Phosphopantetheine</keyword>
<dbReference type="PANTHER" id="PTHR43775">
    <property type="entry name" value="FATTY ACID SYNTHASE"/>
    <property type="match status" value="1"/>
</dbReference>
<dbReference type="Pfam" id="PF00109">
    <property type="entry name" value="ketoacyl-synt"/>
    <property type="match status" value="2"/>
</dbReference>
<name>A0A5N7BXF6_PETAA</name>
<dbReference type="InterPro" id="IPR020841">
    <property type="entry name" value="PKS_Beta-ketoAc_synthase_dom"/>
</dbReference>
<evidence type="ECO:0000256" key="3">
    <source>
        <dbReference type="ARBA" id="ARBA00022679"/>
    </source>
</evidence>
<dbReference type="EMBL" id="ML735315">
    <property type="protein sequence ID" value="KAE8386278.1"/>
    <property type="molecule type" value="Genomic_DNA"/>
</dbReference>
<dbReference type="SUPFAM" id="SSF53901">
    <property type="entry name" value="Thiolase-like"/>
    <property type="match status" value="1"/>
</dbReference>
<sequence>MGMRLPGGVHSPDTFWDMMIQKKDGLCEVPKSRYNIDGFYSTSKPHLRNGMDPQQRMLLEVIWECLESAGETNWWGKNIGCYVGVFGEDWLESSLKDSQNIDRFHAVGTGLFVLSNRISYEFDFRGPRSNGYLKSI</sequence>
<keyword evidence="2" id="KW-0597">Phosphoprotein</keyword>
<organism evidence="6">
    <name type="scientific">Petromyces alliaceus</name>
    <name type="common">Aspergillus alliaceus</name>
    <dbReference type="NCBI Taxonomy" id="209559"/>
    <lineage>
        <taxon>Eukaryota</taxon>
        <taxon>Fungi</taxon>
        <taxon>Dikarya</taxon>
        <taxon>Ascomycota</taxon>
        <taxon>Pezizomycotina</taxon>
        <taxon>Eurotiomycetes</taxon>
        <taxon>Eurotiomycetidae</taxon>
        <taxon>Eurotiales</taxon>
        <taxon>Aspergillaceae</taxon>
        <taxon>Aspergillus</taxon>
        <taxon>Aspergillus subgen. Circumdati</taxon>
    </lineage>
</organism>
<evidence type="ECO:0000256" key="4">
    <source>
        <dbReference type="ARBA" id="ARBA00023268"/>
    </source>
</evidence>
<dbReference type="InterPro" id="IPR016039">
    <property type="entry name" value="Thiolase-like"/>
</dbReference>
<evidence type="ECO:0000259" key="5">
    <source>
        <dbReference type="SMART" id="SM00825"/>
    </source>
</evidence>
<dbReference type="AlphaFoldDB" id="A0A5N7BXF6"/>
<dbReference type="InterPro" id="IPR014030">
    <property type="entry name" value="Ketoacyl_synth_N"/>
</dbReference>
<proteinExistence type="predicted"/>
<dbReference type="InterPro" id="IPR050091">
    <property type="entry name" value="PKS_NRPS_Biosynth_Enz"/>
</dbReference>
<dbReference type="Proteomes" id="UP000326877">
    <property type="component" value="Unassembled WGS sequence"/>
</dbReference>
<feature type="domain" description="Ketosynthase family 3 (KS3)" evidence="5">
    <location>
        <begin position="1"/>
        <end position="136"/>
    </location>
</feature>
<keyword evidence="3" id="KW-0808">Transferase</keyword>
<accession>A0A5N7BXF6</accession>
<dbReference type="GO" id="GO:0006633">
    <property type="term" value="P:fatty acid biosynthetic process"/>
    <property type="evidence" value="ECO:0007669"/>
    <property type="project" value="TreeGrafter"/>
</dbReference>
<gene>
    <name evidence="6" type="ORF">BDV23DRAFT_175611</name>
</gene>
<protein>
    <submittedName>
        <fullName evidence="6">Thiolase-like protein</fullName>
    </submittedName>
</protein>
<reference evidence="6" key="1">
    <citation type="submission" date="2019-04" db="EMBL/GenBank/DDBJ databases">
        <title>Friends and foes A comparative genomics studyof 23 Aspergillus species from section Flavi.</title>
        <authorList>
            <consortium name="DOE Joint Genome Institute"/>
            <person name="Kjaerbolling I."/>
            <person name="Vesth T."/>
            <person name="Frisvad J.C."/>
            <person name="Nybo J.L."/>
            <person name="Theobald S."/>
            <person name="Kildgaard S."/>
            <person name="Isbrandt T."/>
            <person name="Kuo A."/>
            <person name="Sato A."/>
            <person name="Lyhne E.K."/>
            <person name="Kogle M.E."/>
            <person name="Wiebenga A."/>
            <person name="Kun R.S."/>
            <person name="Lubbers R.J."/>
            <person name="Makela M.R."/>
            <person name="Barry K."/>
            <person name="Chovatia M."/>
            <person name="Clum A."/>
            <person name="Daum C."/>
            <person name="Haridas S."/>
            <person name="He G."/>
            <person name="LaButti K."/>
            <person name="Lipzen A."/>
            <person name="Mondo S."/>
            <person name="Riley R."/>
            <person name="Salamov A."/>
            <person name="Simmons B.A."/>
            <person name="Magnuson J.K."/>
            <person name="Henrissat B."/>
            <person name="Mortensen U.H."/>
            <person name="Larsen T.O."/>
            <person name="Devries R.P."/>
            <person name="Grigoriev I.V."/>
            <person name="Machida M."/>
            <person name="Baker S.E."/>
            <person name="Andersen M.R."/>
        </authorList>
    </citation>
    <scope>NUCLEOTIDE SEQUENCE [LARGE SCALE GENOMIC DNA]</scope>
    <source>
        <strain evidence="6">IBT 14317</strain>
    </source>
</reference>
<dbReference type="SMART" id="SM00825">
    <property type="entry name" value="PKS_KS"/>
    <property type="match status" value="1"/>
</dbReference>
<evidence type="ECO:0000256" key="2">
    <source>
        <dbReference type="ARBA" id="ARBA00022553"/>
    </source>
</evidence>